<dbReference type="SUPFAM" id="SSF55729">
    <property type="entry name" value="Acyl-CoA N-acyltransferases (Nat)"/>
    <property type="match status" value="1"/>
</dbReference>
<dbReference type="GO" id="GO:0016740">
    <property type="term" value="F:transferase activity"/>
    <property type="evidence" value="ECO:0007669"/>
    <property type="project" value="UniProtKB-KW"/>
</dbReference>
<sequence>MKARVKSGGLKKEMFGYRSNVPKVRLTTDRLVVRLVHDRDAWRLADYYAENKAFLKPWEPVRDDSHCYPSGWQARLSMIAEFHKQGSAFYFALLDPEEKEIIGVANFLQRGARIFPCLLSWLFHWREVAGAGADV</sequence>
<evidence type="ECO:0000313" key="1">
    <source>
        <dbReference type="EMBL" id="STU66412.1"/>
    </source>
</evidence>
<proteinExistence type="predicted"/>
<dbReference type="InterPro" id="IPR016181">
    <property type="entry name" value="Acyl_CoA_acyltransferase"/>
</dbReference>
<protein>
    <submittedName>
        <fullName evidence="1">Ribosomal-protein-S5p-alanine acetyltransferase</fullName>
    </submittedName>
</protein>
<dbReference type="NCBIfam" id="NF008072">
    <property type="entry name" value="PRK10809.1"/>
    <property type="match status" value="1"/>
</dbReference>
<dbReference type="AlphaFoldDB" id="A0A377ZF39"/>
<evidence type="ECO:0000313" key="2">
    <source>
        <dbReference type="Proteomes" id="UP000255382"/>
    </source>
</evidence>
<accession>A0A377ZF39</accession>
<dbReference type="EMBL" id="UGLZ01000004">
    <property type="protein sequence ID" value="STU66412.1"/>
    <property type="molecule type" value="Genomic_DNA"/>
</dbReference>
<gene>
    <name evidence="1" type="ORF">NCTC5050_01798</name>
</gene>
<name>A0A377ZF39_KLEPO</name>
<dbReference type="Gene3D" id="3.40.630.30">
    <property type="match status" value="1"/>
</dbReference>
<keyword evidence="1" id="KW-0808">Transferase</keyword>
<reference evidence="1 2" key="1">
    <citation type="submission" date="2018-06" db="EMBL/GenBank/DDBJ databases">
        <authorList>
            <consortium name="Pathogen Informatics"/>
            <person name="Doyle S."/>
        </authorList>
    </citation>
    <scope>NUCLEOTIDE SEQUENCE [LARGE SCALE GENOMIC DNA]</scope>
    <source>
        <strain evidence="1 2">NCTC5050</strain>
    </source>
</reference>
<organism evidence="1 2">
    <name type="scientific">Klebsiella pneumoniae subsp. ozaenae</name>
    <dbReference type="NCBI Taxonomy" id="574"/>
    <lineage>
        <taxon>Bacteria</taxon>
        <taxon>Pseudomonadati</taxon>
        <taxon>Pseudomonadota</taxon>
        <taxon>Gammaproteobacteria</taxon>
        <taxon>Enterobacterales</taxon>
        <taxon>Enterobacteriaceae</taxon>
        <taxon>Klebsiella/Raoultella group</taxon>
        <taxon>Klebsiella</taxon>
        <taxon>Klebsiella pneumoniae complex</taxon>
    </lineage>
</organism>
<dbReference type="Proteomes" id="UP000255382">
    <property type="component" value="Unassembled WGS sequence"/>
</dbReference>
<keyword evidence="2" id="KW-1185">Reference proteome</keyword>